<sequence>MNTNSFSSTNKRHSDESKIYSFSKSYLTKLHAHDYSNETKNRSQFIEDYEEPEKKNISGRRNSETSLSYLRASFTSKNDNINTIFSTRNEEIRKTHSNKVIFGNSIRKYSSGESHLLKANTVTNTLFDQSDPIKRSNSSVNGKYKAKPNSSTNKQSKNLPPSINTNSNQKNHTSVQDNYSKNDSKQEVLEKMKSRNKPQKISTKGTPSVSNPRVIPILKKKGDANIIPYELDMFLARSPIPISPTTTKPVKIQREYSNRNSKKGIFGIVSKKILGIDKSKKKREAEIETIMKISDNSPFLGYFGDGNAQAISKLTGIPEHTIIEKKGHGKMNFSTNPFIESDKSDFSETESEETQKENRKLDRLSKLISIKSSIHSPTQFSWYVDEDGLSKLNSPINKQLAITDNLYISDMILKSPLSINSPSKTEILDTKKTANNSTKKPLLDEKIDDESTNSIPSTSYTIERSDENTCDTLKDKLVAYKCRAISLDRFEPSIINIQNVYKARIAHGDFTIPDLRKVNSSPEIGSSLSFISEKQLSDLNSTRGYVTDPEDFVINEVKGNKVLNIRKSMLKRPYYFLNPNKDSGLIRDTEFKDIQIKPLREKNICKSSFDSLMNHISDIKNNGQSDLYNDQILNSRKMLHPKDGLDNSDDKVNGGIASTFRNSNQNQVIYRPKSKKGRKQIGREASATNSIVANDSFPEIRDAGTGVLSVSSKNLGPEKSLPKSKEIFFSQHSFSSNNDNLIEEKKTLDQYKGDSFSQLSSKNFERSLTHTTIPSSNFKRISSIEKVGDSSNYMNLKIKADRESKFDQDFSMVGSKDSRALSHKISSDFSATEFNSKRFQVEGMSLSNKPENDHVNEPRYYDFLSNANEENFQGILAAENSKSDLSSTFGLRFNDVSLLGQNNRHDFNKDSSQFHNLENFNGKQQKFSNIRGEESIIPSIPYFVNLDATRKTNNEFFMNRDQYKALNNLLNLQEMLNFDEIIYKLNLAFDPLSVNMVNQKLRLLVCLYTNEMYKHEIMNGDFTTKDSIIMPLKPGDGSREVQINLQNFDDDSPFLNTYSSKHVSAKTNSKKIMSQGGEDSEFNSSSEDEVQDNSLVSNKTSPKIPGSIELENSESTKNSYHSDNPNDRISPKNRPSQDIIVVGLLKTCFLSAKIYLINKIESEYLLLRRNGVYNNINDFVIKEASDFMTLDANFESYNRNLAFRIVSSFDEQYNDEFSKSSQYFDNDVEALSPKVIISRDPIEDSQKDLNPIANSSLRMGSEVENAPDDVSILQFVGVKKPVIRILTPPFMENNRSQNKYYRDEFNSSSSSFIPLNRGSIDQLKNFSNRNSQQEADSTKHIEQTKKPGSMDSKRVKFKTTDFITVYEYNVPTESEDSEFSDSSSISSDEFVLSSEESEYDSDSLPESAIYRLKFLKNLHNQIALNKEKDLTKDVVSDEDPLPTVLSEDISNKYQRLLRIRNPDSLESGYGGADYQKGDSLDGFDSQIFEESNTHYPQLELIKDSSSIIEARSEVLVDTENDLYNRISHCKSDEKFQDNSLIDIKTKRRMYLSSESTVFEPTENLGKTNSVLVPSKMEQVLSQIYKKGGIYDETKSQNLESAENYKFKNGSQTSGYVITNLISNEADDKALYERSKYTSSDDTAYNDKSPEVNPLILNKNLSDRDLSKSGEFIHSQYSDNDDPKNIPKSGNKGNRISIKLNQNQKATNKEFEEYYSDFSSSDDDGNNILSSKVSINRLNSSTIRLYDSTNADNVEEREEISSRKWKKGDSNVPITFADDFERQIFELRESLART</sequence>
<feature type="region of interest" description="Disordered" evidence="1">
    <location>
        <begin position="1672"/>
        <end position="1694"/>
    </location>
</feature>
<feature type="compositionally biased region" description="Basic and acidic residues" evidence="1">
    <location>
        <begin position="180"/>
        <end position="193"/>
    </location>
</feature>
<accession>A0A1R0GVY9</accession>
<evidence type="ECO:0000256" key="1">
    <source>
        <dbReference type="SAM" id="MobiDB-lite"/>
    </source>
</evidence>
<feature type="compositionally biased region" description="Polar residues" evidence="1">
    <location>
        <begin position="199"/>
        <end position="211"/>
    </location>
</feature>
<feature type="compositionally biased region" description="Polar residues" evidence="1">
    <location>
        <begin position="1092"/>
        <end position="1101"/>
    </location>
</feature>
<feature type="region of interest" description="Disordered" evidence="1">
    <location>
        <begin position="333"/>
        <end position="358"/>
    </location>
</feature>
<protein>
    <submittedName>
        <fullName evidence="2">Uncharacterized protein</fullName>
    </submittedName>
</protein>
<feature type="compositionally biased region" description="Polar residues" evidence="1">
    <location>
        <begin position="148"/>
        <end position="179"/>
    </location>
</feature>
<name>A0A1R0GVY9_9FUNG</name>
<feature type="region of interest" description="Disordered" evidence="1">
    <location>
        <begin position="1066"/>
        <end position="1133"/>
    </location>
</feature>
<comment type="caution">
    <text evidence="2">The sequence shown here is derived from an EMBL/GenBank/DDBJ whole genome shotgun (WGS) entry which is preliminary data.</text>
</comment>
<feature type="region of interest" description="Disordered" evidence="1">
    <location>
        <begin position="128"/>
        <end position="213"/>
    </location>
</feature>
<dbReference type="Proteomes" id="UP000187455">
    <property type="component" value="Unassembled WGS sequence"/>
</dbReference>
<feature type="compositionally biased region" description="Basic and acidic residues" evidence="1">
    <location>
        <begin position="1336"/>
        <end position="1345"/>
    </location>
</feature>
<keyword evidence="3" id="KW-1185">Reference proteome</keyword>
<evidence type="ECO:0000313" key="3">
    <source>
        <dbReference type="Proteomes" id="UP000187455"/>
    </source>
</evidence>
<feature type="compositionally biased region" description="Polar residues" evidence="1">
    <location>
        <begin position="1113"/>
        <end position="1123"/>
    </location>
</feature>
<organism evidence="2 3">
    <name type="scientific">Smittium mucronatum</name>
    <dbReference type="NCBI Taxonomy" id="133383"/>
    <lineage>
        <taxon>Eukaryota</taxon>
        <taxon>Fungi</taxon>
        <taxon>Fungi incertae sedis</taxon>
        <taxon>Zoopagomycota</taxon>
        <taxon>Kickxellomycotina</taxon>
        <taxon>Harpellomycetes</taxon>
        <taxon>Harpellales</taxon>
        <taxon>Legeriomycetaceae</taxon>
        <taxon>Smittium</taxon>
    </lineage>
</organism>
<feature type="compositionally biased region" description="Acidic residues" evidence="1">
    <location>
        <begin position="1078"/>
        <end position="1091"/>
    </location>
</feature>
<dbReference type="OrthoDB" id="10358291at2759"/>
<feature type="region of interest" description="Disordered" evidence="1">
    <location>
        <begin position="1328"/>
        <end position="1351"/>
    </location>
</feature>
<proteinExistence type="predicted"/>
<gene>
    <name evidence="2" type="ORF">AYI68_g4830</name>
</gene>
<evidence type="ECO:0000313" key="2">
    <source>
        <dbReference type="EMBL" id="OLY81070.1"/>
    </source>
</evidence>
<dbReference type="EMBL" id="LSSL01002814">
    <property type="protein sequence ID" value="OLY81070.1"/>
    <property type="molecule type" value="Genomic_DNA"/>
</dbReference>
<reference evidence="2 3" key="1">
    <citation type="journal article" date="2016" name="Mol. Biol. Evol.">
        <title>Genome-Wide Survey of Gut Fungi (Harpellales) Reveals the First Horizontally Transferred Ubiquitin Gene from a Mosquito Host.</title>
        <authorList>
            <person name="Wang Y."/>
            <person name="White M.M."/>
            <person name="Kvist S."/>
            <person name="Moncalvo J.M."/>
        </authorList>
    </citation>
    <scope>NUCLEOTIDE SEQUENCE [LARGE SCALE GENOMIC DNA]</scope>
    <source>
        <strain evidence="2 3">ALG-7-W6</strain>
    </source>
</reference>